<comment type="caution">
    <text evidence="1">The sequence shown here is derived from an EMBL/GenBank/DDBJ whole genome shotgun (WGS) entry which is preliminary data.</text>
</comment>
<reference evidence="1 2" key="1">
    <citation type="submission" date="2021-03" db="EMBL/GenBank/DDBJ databases">
        <title>Actinomadura violae sp. nov., isolated from lichen in Thailand.</title>
        <authorList>
            <person name="Kanchanasin P."/>
            <person name="Saeng-In P."/>
            <person name="Phongsopitanun W."/>
            <person name="Yuki M."/>
            <person name="Kudo T."/>
            <person name="Ohkuma M."/>
            <person name="Tanasupawat S."/>
        </authorList>
    </citation>
    <scope>NUCLEOTIDE SEQUENCE [LARGE SCALE GENOMIC DNA]</scope>
    <source>
        <strain evidence="1 2">LCR2-06</strain>
    </source>
</reference>
<sequence length="134" mass="15130">MLFGTTAARETGEHYGVTIRGDHELDTYVAKGHVPLLRFLAAANKYEREEFDGGLWRGDLAELFPRCAYAWAVSPTGKSLTDPRRAEVQDFWMITDRRTSEGMPVTVLSFAFPKRVELAWEPRPDLEAGLVART</sequence>
<accession>A0ABS3RYG5</accession>
<proteinExistence type="predicted"/>
<gene>
    <name evidence="1" type="ORF">J4709_29670</name>
</gene>
<dbReference type="Proteomes" id="UP000680206">
    <property type="component" value="Unassembled WGS sequence"/>
</dbReference>
<organism evidence="1 2">
    <name type="scientific">Actinomadura violacea</name>
    <dbReference type="NCBI Taxonomy" id="2819934"/>
    <lineage>
        <taxon>Bacteria</taxon>
        <taxon>Bacillati</taxon>
        <taxon>Actinomycetota</taxon>
        <taxon>Actinomycetes</taxon>
        <taxon>Streptosporangiales</taxon>
        <taxon>Thermomonosporaceae</taxon>
        <taxon>Actinomadura</taxon>
    </lineage>
</organism>
<evidence type="ECO:0000313" key="1">
    <source>
        <dbReference type="EMBL" id="MBO2461747.1"/>
    </source>
</evidence>
<keyword evidence="2" id="KW-1185">Reference proteome</keyword>
<evidence type="ECO:0000313" key="2">
    <source>
        <dbReference type="Proteomes" id="UP000680206"/>
    </source>
</evidence>
<dbReference type="RefSeq" id="WP_208245267.1">
    <property type="nucleotide sequence ID" value="NZ_JAGEPF010000018.1"/>
</dbReference>
<protein>
    <submittedName>
        <fullName evidence="1">Uncharacterized protein</fullName>
    </submittedName>
</protein>
<dbReference type="EMBL" id="JAGEPF010000018">
    <property type="protein sequence ID" value="MBO2461747.1"/>
    <property type="molecule type" value="Genomic_DNA"/>
</dbReference>
<name>A0ABS3RYG5_9ACTN</name>